<evidence type="ECO:0000259" key="2">
    <source>
        <dbReference type="SMART" id="SM01006"/>
    </source>
</evidence>
<keyword evidence="4" id="KW-1185">Reference proteome</keyword>
<dbReference type="GO" id="GO:0016410">
    <property type="term" value="F:N-acyltransferase activity"/>
    <property type="evidence" value="ECO:0007669"/>
    <property type="project" value="TreeGrafter"/>
</dbReference>
<comment type="caution">
    <text evidence="3">The sequence shown here is derived from an EMBL/GenBank/DDBJ whole genome shotgun (WGS) entry which is preliminary data.</text>
</comment>
<dbReference type="Proteomes" id="UP000028302">
    <property type="component" value="Unassembled WGS sequence"/>
</dbReference>
<dbReference type="Pfam" id="PF13523">
    <property type="entry name" value="Acetyltransf_8"/>
    <property type="match status" value="1"/>
</dbReference>
<proteinExistence type="predicted"/>
<dbReference type="InterPro" id="IPR019432">
    <property type="entry name" value="Acyltransferase_MbtK/IucB-like"/>
</dbReference>
<protein>
    <submittedName>
        <fullName evidence="3">Rhizobactin siderophore biosynthesis protein RhbF</fullName>
    </submittedName>
</protein>
<sequence length="204" mass="22371">MHVFTDYSRCVPGMGMLTLAPFDIGRHAACAHRWLTSDHARFWGMTGHTAADTVDYFAAIEASSTHAALIGLHAGDPAFLVEVYDPAAEPVGRHYPVAPGDAGMHLLIAPPRQPIHLFTWAVFALTVDALFDQPGIERLVVEPDVDNNGIHVLNRRAGFVYHRQLELDDKTAWLATCTARDRDAAMTQLTAAQRTVCARKETTA</sequence>
<accession>A0A084IMH8</accession>
<name>A0A084IMH8_SALHC</name>
<dbReference type="OrthoDB" id="9087497at2"/>
<organism evidence="3 4">
    <name type="scientific">Salinisphaera hydrothermalis (strain C41B8)</name>
    <dbReference type="NCBI Taxonomy" id="1304275"/>
    <lineage>
        <taxon>Bacteria</taxon>
        <taxon>Pseudomonadati</taxon>
        <taxon>Pseudomonadota</taxon>
        <taxon>Gammaproteobacteria</taxon>
        <taxon>Salinisphaerales</taxon>
        <taxon>Salinisphaeraceae</taxon>
        <taxon>Salinisphaera</taxon>
    </lineage>
</organism>
<evidence type="ECO:0000313" key="4">
    <source>
        <dbReference type="Proteomes" id="UP000028302"/>
    </source>
</evidence>
<dbReference type="Gene3D" id="3.40.630.30">
    <property type="match status" value="1"/>
</dbReference>
<dbReference type="SMART" id="SM01006">
    <property type="entry name" value="AlcB"/>
    <property type="match status" value="1"/>
</dbReference>
<dbReference type="PANTHER" id="PTHR31438:SF1">
    <property type="entry name" value="LYSINE N-ACYLTRANSFERASE C17G9.06C-RELATED"/>
    <property type="match status" value="1"/>
</dbReference>
<feature type="domain" description="Acyltransferase MbtK/IucB-like conserved" evidence="2">
    <location>
        <begin position="20"/>
        <end position="68"/>
    </location>
</feature>
<dbReference type="SUPFAM" id="SSF55729">
    <property type="entry name" value="Acyl-CoA N-acyltransferases (Nat)"/>
    <property type="match status" value="1"/>
</dbReference>
<dbReference type="InterPro" id="IPR016181">
    <property type="entry name" value="Acyl_CoA_acyltransferase"/>
</dbReference>
<dbReference type="RefSeq" id="WP_051883260.1">
    <property type="nucleotide sequence ID" value="NZ_APNK01000008.1"/>
</dbReference>
<dbReference type="eggNOG" id="COG1670">
    <property type="taxonomic scope" value="Bacteria"/>
</dbReference>
<dbReference type="AlphaFoldDB" id="A0A084IMH8"/>
<evidence type="ECO:0000256" key="1">
    <source>
        <dbReference type="ARBA" id="ARBA00004924"/>
    </source>
</evidence>
<dbReference type="GO" id="GO:0019290">
    <property type="term" value="P:siderophore biosynthetic process"/>
    <property type="evidence" value="ECO:0007669"/>
    <property type="project" value="InterPro"/>
</dbReference>
<dbReference type="STRING" id="1304275.C41B8_07692"/>
<reference evidence="3 4" key="1">
    <citation type="submission" date="2013-03" db="EMBL/GenBank/DDBJ databases">
        <title>Salinisphaera hydrothermalis C41B8 Genome Sequencing.</title>
        <authorList>
            <person name="Li C."/>
            <person name="Lai Q."/>
            <person name="Shao Z."/>
        </authorList>
    </citation>
    <scope>NUCLEOTIDE SEQUENCE [LARGE SCALE GENOMIC DNA]</scope>
    <source>
        <strain evidence="3 4">C41B8</strain>
    </source>
</reference>
<comment type="pathway">
    <text evidence="1">Siderophore biosynthesis.</text>
</comment>
<evidence type="ECO:0000313" key="3">
    <source>
        <dbReference type="EMBL" id="KEZ77912.1"/>
    </source>
</evidence>
<dbReference type="EMBL" id="APNK01000008">
    <property type="protein sequence ID" value="KEZ77912.1"/>
    <property type="molecule type" value="Genomic_DNA"/>
</dbReference>
<gene>
    <name evidence="3" type="ORF">C41B8_07692</name>
</gene>
<dbReference type="PANTHER" id="PTHR31438">
    <property type="entry name" value="LYSINE N-ACYLTRANSFERASE C17G9.06C-RELATED"/>
    <property type="match status" value="1"/>
</dbReference>